<comment type="caution">
    <text evidence="1">The sequence shown here is derived from an EMBL/GenBank/DDBJ whole genome shotgun (WGS) entry which is preliminary data.</text>
</comment>
<dbReference type="GeneID" id="66128317"/>
<dbReference type="RefSeq" id="XP_043058333.1">
    <property type="nucleotide sequence ID" value="XM_043204945.1"/>
</dbReference>
<gene>
    <name evidence="1" type="ORF">KL928_004266</name>
</gene>
<dbReference type="AlphaFoldDB" id="A0AAN6DC31"/>
<dbReference type="Proteomes" id="UP001196530">
    <property type="component" value="Unassembled WGS sequence"/>
</dbReference>
<proteinExistence type="predicted"/>
<name>A0AAN6DC31_PICAN</name>
<evidence type="ECO:0000313" key="2">
    <source>
        <dbReference type="Proteomes" id="UP001196530"/>
    </source>
</evidence>
<organism evidence="1 2">
    <name type="scientific">Pichia angusta</name>
    <name type="common">Yeast</name>
    <name type="synonym">Hansenula polymorpha</name>
    <dbReference type="NCBI Taxonomy" id="870730"/>
    <lineage>
        <taxon>Eukaryota</taxon>
        <taxon>Fungi</taxon>
        <taxon>Dikarya</taxon>
        <taxon>Ascomycota</taxon>
        <taxon>Saccharomycotina</taxon>
        <taxon>Pichiomycetes</taxon>
        <taxon>Pichiales</taxon>
        <taxon>Pichiaceae</taxon>
        <taxon>Ogataea</taxon>
    </lineage>
</organism>
<reference evidence="1" key="1">
    <citation type="journal article" date="2021" name="G3 (Bethesda)">
        <title>Genomic diversity, chromosomal rearrangements, and interspecies hybridization in the ogataea polymorpha species complex.</title>
        <authorList>
            <person name="Hanson S.J."/>
            <person name="Cinneide E.O."/>
            <person name="Salzberg L.I."/>
            <person name="Wolfe K.H."/>
            <person name="McGowan J."/>
            <person name="Fitzpatrick D.A."/>
            <person name="Matlin K."/>
        </authorList>
    </citation>
    <scope>NUCLEOTIDE SEQUENCE</scope>
    <source>
        <strain evidence="1">61-244</strain>
    </source>
</reference>
<protein>
    <submittedName>
        <fullName evidence="1">Uncharacterized protein</fullName>
    </submittedName>
</protein>
<accession>A0AAN6DC31</accession>
<sequence>MRGKLSAQNCTNVFSGVRCVQYSKARAREHRDPASAIAGQYMGFVYHSTPQDRPVGRLAGILAPSLGINLSSNTYPALLSEIKGNIGTSAGCRNLSLSIDRKKGDLVTSVSLKPLRGQQNGRHQLI</sequence>
<dbReference type="EMBL" id="JAHLUX010000009">
    <property type="protein sequence ID" value="KAG7816802.1"/>
    <property type="molecule type" value="Genomic_DNA"/>
</dbReference>
<evidence type="ECO:0000313" key="1">
    <source>
        <dbReference type="EMBL" id="KAG7816802.1"/>
    </source>
</evidence>